<dbReference type="EMBL" id="LT629799">
    <property type="protein sequence ID" value="SDU83060.1"/>
    <property type="molecule type" value="Genomic_DNA"/>
</dbReference>
<dbReference type="STRING" id="546874.SAMN04488544_0623"/>
<sequence>MRQDFHRLGTEALTTVLALLEDREVAPDSRLASSLVVRASTAPASR</sequence>
<organism evidence="1 2">
    <name type="scientific">Microlunatus sagamiharensis</name>
    <dbReference type="NCBI Taxonomy" id="546874"/>
    <lineage>
        <taxon>Bacteria</taxon>
        <taxon>Bacillati</taxon>
        <taxon>Actinomycetota</taxon>
        <taxon>Actinomycetes</taxon>
        <taxon>Propionibacteriales</taxon>
        <taxon>Propionibacteriaceae</taxon>
        <taxon>Microlunatus</taxon>
    </lineage>
</organism>
<keyword evidence="2" id="KW-1185">Reference proteome</keyword>
<gene>
    <name evidence="1" type="ORF">SAMN04488544_0623</name>
</gene>
<dbReference type="AlphaFoldDB" id="A0A1H2LPY6"/>
<evidence type="ECO:0008006" key="3">
    <source>
        <dbReference type="Google" id="ProtNLM"/>
    </source>
</evidence>
<dbReference type="Proteomes" id="UP000198825">
    <property type="component" value="Chromosome I"/>
</dbReference>
<protein>
    <recommendedName>
        <fullName evidence="3">Substrate-binding protein-like domain-containing protein</fullName>
    </recommendedName>
</protein>
<name>A0A1H2LPY6_9ACTN</name>
<reference evidence="2" key="1">
    <citation type="submission" date="2016-10" db="EMBL/GenBank/DDBJ databases">
        <authorList>
            <person name="Varghese N."/>
            <person name="Submissions S."/>
        </authorList>
    </citation>
    <scope>NUCLEOTIDE SEQUENCE [LARGE SCALE GENOMIC DNA]</scope>
    <source>
        <strain evidence="2">DSM 21743</strain>
    </source>
</reference>
<accession>A0A1H2LPY6</accession>
<evidence type="ECO:0000313" key="1">
    <source>
        <dbReference type="EMBL" id="SDU83060.1"/>
    </source>
</evidence>
<proteinExistence type="predicted"/>
<evidence type="ECO:0000313" key="2">
    <source>
        <dbReference type="Proteomes" id="UP000198825"/>
    </source>
</evidence>